<dbReference type="AlphaFoldDB" id="A0A3S1BHY1"/>
<gene>
    <name evidence="1" type="ORF">EJP82_23740</name>
</gene>
<dbReference type="Pfam" id="PF01963">
    <property type="entry name" value="TraB_PrgY_gumN"/>
    <property type="match status" value="1"/>
</dbReference>
<dbReference type="PANTHER" id="PTHR40590:SF1">
    <property type="entry name" value="CYTOPLASMIC PROTEIN"/>
    <property type="match status" value="1"/>
</dbReference>
<dbReference type="CDD" id="cd14789">
    <property type="entry name" value="Tiki"/>
    <property type="match status" value="1"/>
</dbReference>
<dbReference type="InterPro" id="IPR047111">
    <property type="entry name" value="YbaP-like"/>
</dbReference>
<evidence type="ECO:0000313" key="2">
    <source>
        <dbReference type="Proteomes" id="UP000279446"/>
    </source>
</evidence>
<proteinExistence type="predicted"/>
<dbReference type="EMBL" id="RZNY01000031">
    <property type="protein sequence ID" value="RUT41379.1"/>
    <property type="molecule type" value="Genomic_DNA"/>
</dbReference>
<name>A0A3S1BHY1_9BACL</name>
<keyword evidence="2" id="KW-1185">Reference proteome</keyword>
<dbReference type="Proteomes" id="UP000279446">
    <property type="component" value="Unassembled WGS sequence"/>
</dbReference>
<organism evidence="1 2">
    <name type="scientific">Paenibacillus anaericanus</name>
    <dbReference type="NCBI Taxonomy" id="170367"/>
    <lineage>
        <taxon>Bacteria</taxon>
        <taxon>Bacillati</taxon>
        <taxon>Bacillota</taxon>
        <taxon>Bacilli</taxon>
        <taxon>Bacillales</taxon>
        <taxon>Paenibacillaceae</taxon>
        <taxon>Paenibacillus</taxon>
    </lineage>
</organism>
<comment type="caution">
    <text evidence="1">The sequence shown here is derived from an EMBL/GenBank/DDBJ whole genome shotgun (WGS) entry which is preliminary data.</text>
</comment>
<reference evidence="1 2" key="1">
    <citation type="submission" date="2018-12" db="EMBL/GenBank/DDBJ databases">
        <authorList>
            <person name="Sun L."/>
            <person name="Chen Z."/>
        </authorList>
    </citation>
    <scope>NUCLEOTIDE SEQUENCE [LARGE SCALE GENOMIC DNA]</scope>
    <source>
        <strain evidence="1 2">DSM 15890</strain>
    </source>
</reference>
<sequence>MQEKKHWGKLSRWAVAGSLSLMILLGNIFPVHAEEPTVAPTISSWSLNTLNEGEKYGIYPLNWYYDGAFQKPIDADKFNSLMKDTATKLDLLGFKKKDASLSFITNKVITRETVITSLHKLLSNYELPEAFGITTDAPVTYMQKKGLVLGTKLGLELENPATVEQAAVLASRMVEFTYDTANNGSEGLMWKVTKGNNTLYLLGSIHLGNTDMYPMHKSIREAFQTSDDLWVELDIVNGDLSYLTEKMAYSDGTTLKDHVSVGTYEKLQKVLTKLELPVNVFDGYKPFAVTTNLSVFSFYDNPADSVIASATGIDGYFLAKAILTDKPIHELEGVKLQADLLSGASAEQQEKELNVMLDEALSGSKEAMESLKVMQLAWTQGDLEGMTKVLSTAETSEGEGTQILNLERDKNMAVKLAELLEREGEHTSFVVVGAAHYVIKGKVVDLLKEKGYTVQFIQ</sequence>
<dbReference type="InterPro" id="IPR002816">
    <property type="entry name" value="TraB/PrgY/GumN_fam"/>
</dbReference>
<dbReference type="OrthoDB" id="357294at2"/>
<dbReference type="PANTHER" id="PTHR40590">
    <property type="entry name" value="CYTOPLASMIC PROTEIN-RELATED"/>
    <property type="match status" value="1"/>
</dbReference>
<accession>A0A3S1BHY1</accession>
<protein>
    <submittedName>
        <fullName evidence="1">TraB/GumN family protein</fullName>
    </submittedName>
</protein>
<dbReference type="RefSeq" id="WP_127194543.1">
    <property type="nucleotide sequence ID" value="NZ_RZNY01000031.1"/>
</dbReference>
<evidence type="ECO:0000313" key="1">
    <source>
        <dbReference type="EMBL" id="RUT41379.1"/>
    </source>
</evidence>